<sequence>SISVNGRSMPFSTNEGSEILDLDGEMYLGGLPEDSGGLPLPPEVWTARLRLGFVGCVRDLFIDGRSKDLRRLAELQSAPGVSSFCTRETHRRCSSEPCAHGGRCREGWNRHVCDCTGTGYLGPNCEM</sequence>
<proteinExistence type="predicted"/>
<comment type="subcellular location">
    <subcellularLocation>
        <location evidence="1">Membrane</location>
        <topology evidence="1">Single-pass type I membrane protein</topology>
    </subcellularLocation>
</comment>
<dbReference type="CDD" id="cd00110">
    <property type="entry name" value="LamG"/>
    <property type="match status" value="1"/>
</dbReference>
<dbReference type="Pfam" id="PF02210">
    <property type="entry name" value="Laminin_G_2"/>
    <property type="match status" value="1"/>
</dbReference>
<dbReference type="InterPro" id="IPR001791">
    <property type="entry name" value="Laminin_G"/>
</dbReference>
<dbReference type="InterPro" id="IPR000742">
    <property type="entry name" value="EGF"/>
</dbReference>
<dbReference type="PROSITE" id="PS50025">
    <property type="entry name" value="LAM_G_DOMAIN"/>
    <property type="match status" value="1"/>
</dbReference>
<evidence type="ECO:0000256" key="2">
    <source>
        <dbReference type="ARBA" id="ARBA00022536"/>
    </source>
</evidence>
<comment type="caution">
    <text evidence="8">Lacks conserved residue(s) required for the propagation of feature annotation.</text>
</comment>
<evidence type="ECO:0000259" key="9">
    <source>
        <dbReference type="PROSITE" id="PS50025"/>
    </source>
</evidence>
<dbReference type="CDD" id="cd00054">
    <property type="entry name" value="EGF_CA"/>
    <property type="match status" value="1"/>
</dbReference>
<dbReference type="InterPro" id="IPR013320">
    <property type="entry name" value="ConA-like_dom_sf"/>
</dbReference>
<evidence type="ECO:0000313" key="12">
    <source>
        <dbReference type="Proteomes" id="UP001529510"/>
    </source>
</evidence>
<keyword evidence="3" id="KW-0812">Transmembrane</keyword>
<dbReference type="FunFam" id="2.10.25.10:FF:000029">
    <property type="entry name" value="neurexin-1 isoform X1"/>
    <property type="match status" value="1"/>
</dbReference>
<name>A0ABD0NMQ9_CIRMR</name>
<dbReference type="PANTHER" id="PTHR15036">
    <property type="entry name" value="PIKACHURIN-LIKE PROTEIN"/>
    <property type="match status" value="1"/>
</dbReference>
<reference evidence="11 12" key="1">
    <citation type="submission" date="2024-05" db="EMBL/GenBank/DDBJ databases">
        <title>Genome sequencing and assembly of Indian major carp, Cirrhinus mrigala (Hamilton, 1822).</title>
        <authorList>
            <person name="Mohindra V."/>
            <person name="Chowdhury L.M."/>
            <person name="Lal K."/>
            <person name="Jena J.K."/>
        </authorList>
    </citation>
    <scope>NUCLEOTIDE SEQUENCE [LARGE SCALE GENOMIC DNA]</scope>
    <source>
        <strain evidence="11">CM1030</strain>
        <tissue evidence="11">Blood</tissue>
    </source>
</reference>
<dbReference type="SUPFAM" id="SSF49899">
    <property type="entry name" value="Concanavalin A-like lectins/glucanases"/>
    <property type="match status" value="1"/>
</dbReference>
<dbReference type="AlphaFoldDB" id="A0ABD0NMQ9"/>
<dbReference type="PROSITE" id="PS50026">
    <property type="entry name" value="EGF_3"/>
    <property type="match status" value="1"/>
</dbReference>
<evidence type="ECO:0000256" key="5">
    <source>
        <dbReference type="ARBA" id="ARBA00022989"/>
    </source>
</evidence>
<feature type="non-terminal residue" evidence="11">
    <location>
        <position position="127"/>
    </location>
</feature>
<evidence type="ECO:0000256" key="7">
    <source>
        <dbReference type="ARBA" id="ARBA00023157"/>
    </source>
</evidence>
<protein>
    <submittedName>
        <fullName evidence="11">Uncharacterized protein</fullName>
    </submittedName>
</protein>
<feature type="domain" description="EGF-like" evidence="10">
    <location>
        <begin position="89"/>
        <end position="126"/>
    </location>
</feature>
<organism evidence="11 12">
    <name type="scientific">Cirrhinus mrigala</name>
    <name type="common">Mrigala</name>
    <dbReference type="NCBI Taxonomy" id="683832"/>
    <lineage>
        <taxon>Eukaryota</taxon>
        <taxon>Metazoa</taxon>
        <taxon>Chordata</taxon>
        <taxon>Craniata</taxon>
        <taxon>Vertebrata</taxon>
        <taxon>Euteleostomi</taxon>
        <taxon>Actinopterygii</taxon>
        <taxon>Neopterygii</taxon>
        <taxon>Teleostei</taxon>
        <taxon>Ostariophysi</taxon>
        <taxon>Cypriniformes</taxon>
        <taxon>Cyprinidae</taxon>
        <taxon>Labeoninae</taxon>
        <taxon>Labeonini</taxon>
        <taxon>Cirrhinus</taxon>
    </lineage>
</organism>
<dbReference type="PANTHER" id="PTHR15036:SF92">
    <property type="entry name" value="NEUREXIN 2A ALPHA"/>
    <property type="match status" value="1"/>
</dbReference>
<dbReference type="GO" id="GO:0016020">
    <property type="term" value="C:membrane"/>
    <property type="evidence" value="ECO:0007669"/>
    <property type="project" value="UniProtKB-SubCell"/>
</dbReference>
<feature type="non-terminal residue" evidence="11">
    <location>
        <position position="1"/>
    </location>
</feature>
<evidence type="ECO:0000256" key="1">
    <source>
        <dbReference type="ARBA" id="ARBA00004479"/>
    </source>
</evidence>
<dbReference type="InterPro" id="IPR050372">
    <property type="entry name" value="Neurexin-related_CASP"/>
</dbReference>
<dbReference type="Pfam" id="PF00008">
    <property type="entry name" value="EGF"/>
    <property type="match status" value="1"/>
</dbReference>
<evidence type="ECO:0000313" key="11">
    <source>
        <dbReference type="EMBL" id="KAL0162521.1"/>
    </source>
</evidence>
<keyword evidence="12" id="KW-1185">Reference proteome</keyword>
<dbReference type="Gene3D" id="2.60.120.200">
    <property type="match status" value="1"/>
</dbReference>
<dbReference type="SUPFAM" id="SSF57196">
    <property type="entry name" value="EGF/Laminin"/>
    <property type="match status" value="1"/>
</dbReference>
<comment type="caution">
    <text evidence="11">The sequence shown here is derived from an EMBL/GenBank/DDBJ whole genome shotgun (WGS) entry which is preliminary data.</text>
</comment>
<evidence type="ECO:0000259" key="10">
    <source>
        <dbReference type="PROSITE" id="PS50026"/>
    </source>
</evidence>
<accession>A0ABD0NMQ9</accession>
<dbReference type="EMBL" id="JAMKFB020000021">
    <property type="protein sequence ID" value="KAL0162521.1"/>
    <property type="molecule type" value="Genomic_DNA"/>
</dbReference>
<evidence type="ECO:0000256" key="6">
    <source>
        <dbReference type="ARBA" id="ARBA00023136"/>
    </source>
</evidence>
<evidence type="ECO:0000256" key="3">
    <source>
        <dbReference type="ARBA" id="ARBA00022692"/>
    </source>
</evidence>
<keyword evidence="7" id="KW-1015">Disulfide bond</keyword>
<gene>
    <name evidence="11" type="ORF">M9458_041917</name>
</gene>
<evidence type="ECO:0000256" key="8">
    <source>
        <dbReference type="PROSITE-ProRule" id="PRU00076"/>
    </source>
</evidence>
<evidence type="ECO:0000256" key="4">
    <source>
        <dbReference type="ARBA" id="ARBA00022737"/>
    </source>
</evidence>
<dbReference type="Gene3D" id="2.10.25.10">
    <property type="entry name" value="Laminin"/>
    <property type="match status" value="1"/>
</dbReference>
<keyword evidence="4" id="KW-0677">Repeat</keyword>
<keyword evidence="5" id="KW-1133">Transmembrane helix</keyword>
<feature type="domain" description="Laminin G" evidence="9">
    <location>
        <begin position="1"/>
        <end position="85"/>
    </location>
</feature>
<keyword evidence="2 8" id="KW-0245">EGF-like domain</keyword>
<keyword evidence="6" id="KW-0472">Membrane</keyword>
<dbReference type="Proteomes" id="UP001529510">
    <property type="component" value="Unassembled WGS sequence"/>
</dbReference>